<sequence length="251" mass="27416">MSHLNFPVLRTKRLTIQLKELSLGESIAVAGMPVHLNEAIATAFLRTAASSVKGEQDPAKWTVQERTFAVCHYLACVRDDGPDFSLGDNSKYSDYFDGESDISQAVRLVPVGEIGGDAWNVRHLTGGMAESIERIAGLVDGIGGRLHWMLGQMAAQLVRDGEETPLPEDGEGEFDDWLATRMKIMAGFPSSEFELMVYAFGEGRDKLHHLFRMHYDDSGLLAMPKEGAAAGLPPARFPVRSGLASIVLQLV</sequence>
<keyword evidence="2" id="KW-1185">Reference proteome</keyword>
<name>A0A2U1CMG0_9BURK</name>
<dbReference type="Proteomes" id="UP000246145">
    <property type="component" value="Unassembled WGS sequence"/>
</dbReference>
<dbReference type="AlphaFoldDB" id="A0A2U1CMG0"/>
<accession>A0A2U1CMG0</accession>
<protein>
    <submittedName>
        <fullName evidence="1">Uncharacterized protein</fullName>
    </submittedName>
</protein>
<comment type="caution">
    <text evidence="1">The sequence shown here is derived from an EMBL/GenBank/DDBJ whole genome shotgun (WGS) entry which is preliminary data.</text>
</comment>
<evidence type="ECO:0000313" key="1">
    <source>
        <dbReference type="EMBL" id="PVY62177.1"/>
    </source>
</evidence>
<dbReference type="OrthoDB" id="5570093at2"/>
<dbReference type="EMBL" id="QEKO01000002">
    <property type="protein sequence ID" value="PVY62177.1"/>
    <property type="molecule type" value="Genomic_DNA"/>
</dbReference>
<organism evidence="1 2">
    <name type="scientific">Pusillimonas noertemannii</name>
    <dbReference type="NCBI Taxonomy" id="305977"/>
    <lineage>
        <taxon>Bacteria</taxon>
        <taxon>Pseudomonadati</taxon>
        <taxon>Pseudomonadota</taxon>
        <taxon>Betaproteobacteria</taxon>
        <taxon>Burkholderiales</taxon>
        <taxon>Alcaligenaceae</taxon>
        <taxon>Pusillimonas</taxon>
    </lineage>
</organism>
<dbReference type="RefSeq" id="WP_116518170.1">
    <property type="nucleotide sequence ID" value="NZ_JACCEX010000002.1"/>
</dbReference>
<gene>
    <name evidence="1" type="ORF">C7440_1670</name>
</gene>
<reference evidence="1 2" key="1">
    <citation type="submission" date="2018-04" db="EMBL/GenBank/DDBJ databases">
        <title>Genomic Encyclopedia of Type Strains, Phase IV (KMG-IV): sequencing the most valuable type-strain genomes for metagenomic binning, comparative biology and taxonomic classification.</title>
        <authorList>
            <person name="Goeker M."/>
        </authorList>
    </citation>
    <scope>NUCLEOTIDE SEQUENCE [LARGE SCALE GENOMIC DNA]</scope>
    <source>
        <strain evidence="1 2">DSM 10065</strain>
    </source>
</reference>
<evidence type="ECO:0000313" key="2">
    <source>
        <dbReference type="Proteomes" id="UP000246145"/>
    </source>
</evidence>
<proteinExistence type="predicted"/>